<accession>A0A8F1N664</accession>
<evidence type="ECO:0000313" key="2">
    <source>
        <dbReference type="EMBL" id="QWQ49883.1"/>
    </source>
</evidence>
<reference evidence="2" key="1">
    <citation type="submission" date="2021-03" db="EMBL/GenBank/DDBJ databases">
        <authorList>
            <person name="Liu X."/>
        </authorList>
    </citation>
    <scope>NUCLEOTIDE SEQUENCE</scope>
    <source>
        <strain evidence="2">Mt1</strain>
    </source>
</reference>
<dbReference type="EMBL" id="MW717907">
    <property type="protein sequence ID" value="QWQ49883.1"/>
    <property type="molecule type" value="Genomic_DNA"/>
</dbReference>
<geneLocation type="mitochondrion" evidence="2"/>
<name>A0A8F1N664_9ROSA</name>
<keyword evidence="1" id="KW-1133">Transmembrane helix</keyword>
<keyword evidence="1" id="KW-0472">Membrane</keyword>
<sequence length="181" mass="20524">MIAVKTLINAAKARLSSSDSKRNVPVTFCPAIHRPVNFFSLTRPRHGVELPRLRRAKSLFEQQRELEEYLMLNPLTRGKGFKPVKMMRRLLGISSFMHAVDPVTSGGYPRELVLGSPERGLAHTIVHRAPRYGERQRNWELSYSFSVSESQRLTLSGILPLLLYSLGTGCLIYWVGLLSLF</sequence>
<evidence type="ECO:0000256" key="1">
    <source>
        <dbReference type="SAM" id="Phobius"/>
    </source>
</evidence>
<keyword evidence="2" id="KW-0496">Mitochondrion</keyword>
<keyword evidence="1" id="KW-0812">Transmembrane</keyword>
<dbReference type="AlphaFoldDB" id="A0A8F1N664"/>
<protein>
    <submittedName>
        <fullName evidence="2">Uncharacterized protein</fullName>
    </submittedName>
</protein>
<feature type="transmembrane region" description="Helical" evidence="1">
    <location>
        <begin position="153"/>
        <end position="175"/>
    </location>
</feature>
<gene>
    <name evidence="2" type="primary">ORF181</name>
</gene>
<organism evidence="2">
    <name type="scientific">Zelkova schneideriana</name>
    <dbReference type="NCBI Taxonomy" id="172643"/>
    <lineage>
        <taxon>Eukaryota</taxon>
        <taxon>Viridiplantae</taxon>
        <taxon>Streptophyta</taxon>
        <taxon>Embryophyta</taxon>
        <taxon>Tracheophyta</taxon>
        <taxon>Spermatophyta</taxon>
        <taxon>Magnoliopsida</taxon>
        <taxon>eudicotyledons</taxon>
        <taxon>Gunneridae</taxon>
        <taxon>Pentapetalae</taxon>
        <taxon>rosids</taxon>
        <taxon>fabids</taxon>
        <taxon>Rosales</taxon>
        <taxon>Ulmaceae</taxon>
        <taxon>Zelkova</taxon>
    </lineage>
</organism>
<proteinExistence type="predicted"/>